<comment type="subcellular location">
    <subcellularLocation>
        <location evidence="1">Membrane</location>
        <topology evidence="1">Multi-pass membrane protein</topology>
    </subcellularLocation>
</comment>
<accession>V4S9W6</accession>
<dbReference type="eggNOG" id="KOG0504">
    <property type="taxonomic scope" value="Eukaryota"/>
</dbReference>
<proteinExistence type="predicted"/>
<keyword evidence="2 7" id="KW-0812">Transmembrane</keyword>
<keyword evidence="4 7" id="KW-1133">Transmembrane helix</keyword>
<dbReference type="SMART" id="SM00248">
    <property type="entry name" value="ANK"/>
    <property type="match status" value="3"/>
</dbReference>
<dbReference type="AlphaFoldDB" id="V4S9W6"/>
<dbReference type="Proteomes" id="UP000030687">
    <property type="component" value="Unassembled WGS sequence"/>
</dbReference>
<evidence type="ECO:0000256" key="3">
    <source>
        <dbReference type="ARBA" id="ARBA00022737"/>
    </source>
</evidence>
<evidence type="ECO:0000256" key="6">
    <source>
        <dbReference type="ARBA" id="ARBA00023136"/>
    </source>
</evidence>
<dbReference type="Gene3D" id="1.25.40.20">
    <property type="entry name" value="Ankyrin repeat-containing domain"/>
    <property type="match status" value="1"/>
</dbReference>
<dbReference type="FunCoup" id="V4S9W6">
    <property type="interactions" value="89"/>
</dbReference>
<reference evidence="9 10" key="1">
    <citation type="submission" date="2013-10" db="EMBL/GenBank/DDBJ databases">
        <authorList>
            <consortium name="International Citrus Genome Consortium"/>
            <person name="Jenkins J."/>
            <person name="Schmutz J."/>
            <person name="Prochnik S."/>
            <person name="Rokhsar D."/>
            <person name="Gmitter F."/>
            <person name="Ollitrault P."/>
            <person name="Machado M."/>
            <person name="Talon M."/>
            <person name="Wincker P."/>
            <person name="Jaillon O."/>
            <person name="Morgante M."/>
        </authorList>
    </citation>
    <scope>NUCLEOTIDE SEQUENCE</scope>
    <source>
        <strain evidence="10">cv. Clemenules</strain>
    </source>
</reference>
<feature type="transmembrane region" description="Helical" evidence="7">
    <location>
        <begin position="269"/>
        <end position="287"/>
    </location>
</feature>
<organism evidence="9 10">
    <name type="scientific">Citrus clementina</name>
    <name type="common">Clementine</name>
    <name type="synonym">Citrus deliciosa x Citrus sinensis</name>
    <dbReference type="NCBI Taxonomy" id="85681"/>
    <lineage>
        <taxon>Eukaryota</taxon>
        <taxon>Viridiplantae</taxon>
        <taxon>Streptophyta</taxon>
        <taxon>Embryophyta</taxon>
        <taxon>Tracheophyta</taxon>
        <taxon>Spermatophyta</taxon>
        <taxon>Magnoliopsida</taxon>
        <taxon>eudicotyledons</taxon>
        <taxon>Gunneridae</taxon>
        <taxon>Pentapetalae</taxon>
        <taxon>rosids</taxon>
        <taxon>malvids</taxon>
        <taxon>Sapindales</taxon>
        <taxon>Rutaceae</taxon>
        <taxon>Aurantioideae</taxon>
        <taxon>Citrus</taxon>
    </lineage>
</organism>
<evidence type="ECO:0000256" key="5">
    <source>
        <dbReference type="ARBA" id="ARBA00023043"/>
    </source>
</evidence>
<evidence type="ECO:0000313" key="10">
    <source>
        <dbReference type="Proteomes" id="UP000030687"/>
    </source>
</evidence>
<dbReference type="InterPro" id="IPR002110">
    <property type="entry name" value="Ankyrin_rpt"/>
</dbReference>
<dbReference type="GO" id="GO:0005886">
    <property type="term" value="C:plasma membrane"/>
    <property type="evidence" value="ECO:0007669"/>
    <property type="project" value="TreeGrafter"/>
</dbReference>
<keyword evidence="10" id="KW-1185">Reference proteome</keyword>
<protein>
    <recommendedName>
        <fullName evidence="8">PGG domain-containing protein</fullName>
    </recommendedName>
</protein>
<dbReference type="SUPFAM" id="SSF48403">
    <property type="entry name" value="Ankyrin repeat"/>
    <property type="match status" value="1"/>
</dbReference>
<dbReference type="KEGG" id="cic:CICLE_v10007140mg"/>
<evidence type="ECO:0000256" key="7">
    <source>
        <dbReference type="SAM" id="Phobius"/>
    </source>
</evidence>
<name>V4S9W6_CITCL</name>
<evidence type="ECO:0000256" key="2">
    <source>
        <dbReference type="ARBA" id="ARBA00022692"/>
    </source>
</evidence>
<dbReference type="PANTHER" id="PTHR24186:SF53">
    <property type="entry name" value="PGG DOMAIN-CONTAINING PROTEIN"/>
    <property type="match status" value="1"/>
</dbReference>
<feature type="transmembrane region" description="Helical" evidence="7">
    <location>
        <begin position="342"/>
        <end position="368"/>
    </location>
</feature>
<gene>
    <name evidence="9" type="ORF">CICLE_v10007140mg</name>
</gene>
<dbReference type="Gramene" id="ESR33736">
    <property type="protein sequence ID" value="ESR33736"/>
    <property type="gene ID" value="CICLE_v10007140mg"/>
</dbReference>
<keyword evidence="5" id="KW-0040">ANK repeat</keyword>
<dbReference type="STRING" id="85681.V4S9W6"/>
<dbReference type="InterPro" id="IPR036770">
    <property type="entry name" value="Ankyrin_rpt-contain_sf"/>
</dbReference>
<evidence type="ECO:0000259" key="8">
    <source>
        <dbReference type="Pfam" id="PF13962"/>
    </source>
</evidence>
<dbReference type="EMBL" id="KI537036">
    <property type="protein sequence ID" value="ESR33736.1"/>
    <property type="molecule type" value="Genomic_DNA"/>
</dbReference>
<evidence type="ECO:0000256" key="4">
    <source>
        <dbReference type="ARBA" id="ARBA00022989"/>
    </source>
</evidence>
<keyword evidence="6 7" id="KW-0472">Membrane</keyword>
<keyword evidence="3" id="KW-0677">Repeat</keyword>
<dbReference type="InParanoid" id="V4S9W6"/>
<feature type="transmembrane region" description="Helical" evidence="7">
    <location>
        <begin position="307"/>
        <end position="330"/>
    </location>
</feature>
<dbReference type="PANTHER" id="PTHR24186">
    <property type="entry name" value="PROTEIN PHOSPHATASE 1 REGULATORY SUBUNIT"/>
    <property type="match status" value="1"/>
</dbReference>
<feature type="domain" description="PGG" evidence="8">
    <location>
        <begin position="260"/>
        <end position="368"/>
    </location>
</feature>
<sequence>MNSVSIETEEASLLDNNGEISQSQIDPNLFEATAAGNSEPFKDMAREICPSLLLQVNAKGDSRSLLNATKFGHCDIASVLIERAKLVEHEDEELESGVGASRQTIRMTNQVKHTALHGAVFHITVDVVKILTREDPDYPYSANNYSKTPLYMAAEDAKVVEAIISRNPECYELVDNWGWNFLHYAVFSFEVEELRNLVDNMLASSLMNEGDAKGKSPVHFFAAEEIQKLCKDVGRGQYSDAVVLIREPHVFQEPVFPEDDFNDARASHLAVAALIAMVAFAAAFTIPGGYKSENGTAILRRNTAFQAFMVTDTIAMILSLSAVFSLFWLSRITELTKDFDEVLFSVSVWFALLSMAAMVIAFVTGTYAMLAPSLALAIITCLIGLNYFVLAFLVIKDISVKNHG</sequence>
<dbReference type="Pfam" id="PF13962">
    <property type="entry name" value="PGG"/>
    <property type="match status" value="1"/>
</dbReference>
<evidence type="ECO:0000256" key="1">
    <source>
        <dbReference type="ARBA" id="ARBA00004141"/>
    </source>
</evidence>
<feature type="transmembrane region" description="Helical" evidence="7">
    <location>
        <begin position="374"/>
        <end position="395"/>
    </location>
</feature>
<dbReference type="OMA" id="DTIAMIL"/>
<dbReference type="InterPro" id="IPR026961">
    <property type="entry name" value="PGG_dom"/>
</dbReference>
<evidence type="ECO:0000313" key="9">
    <source>
        <dbReference type="EMBL" id="ESR33736.1"/>
    </source>
</evidence>